<dbReference type="InterPro" id="IPR036942">
    <property type="entry name" value="Beta-barrel_TonB_sf"/>
</dbReference>
<evidence type="ECO:0000313" key="7">
    <source>
        <dbReference type="Proteomes" id="UP001596513"/>
    </source>
</evidence>
<dbReference type="PANTHER" id="PTHR40980:SF5">
    <property type="entry name" value="TONB-DEPENDENT RECEPTOR"/>
    <property type="match status" value="1"/>
</dbReference>
<keyword evidence="2" id="KW-0472">Membrane</keyword>
<sequence>MCALILSASKAAASTPGSWPATTSLADDKTTLNWVGGFAYTHRTEPDWRRVRYIRPLGVVQGESTPAPFGVSTPNDPSLTESGRYFSNLNERVSTLAVNVVHQLTKDTTNREGGIKLKAGLYTERKDRDFSARFFGYGSVGNTSVARTLPVGQVFAPENLTGRDGGFTLEEGTDPNDSYAAHNTLLAGYASVTVPVGKFTGTAGFRGEYNDQQVTSELRGGGLTDGGRRIFSPLPSLNLTYNLNDRMLVRAAYASTINRPEFREWPRSASTTSTSTPTSRATTPCRRPRCKTWICAGSSTPPPASRLRWARSTSTSPTPSKTTCSPRLRAPTA</sequence>
<organism evidence="6 7">
    <name type="scientific">Hymenobacter humi</name>
    <dbReference type="NCBI Taxonomy" id="1411620"/>
    <lineage>
        <taxon>Bacteria</taxon>
        <taxon>Pseudomonadati</taxon>
        <taxon>Bacteroidota</taxon>
        <taxon>Cytophagia</taxon>
        <taxon>Cytophagales</taxon>
        <taxon>Hymenobacteraceae</taxon>
        <taxon>Hymenobacter</taxon>
    </lineage>
</organism>
<dbReference type="PANTHER" id="PTHR40980">
    <property type="entry name" value="PLUG DOMAIN-CONTAINING PROTEIN"/>
    <property type="match status" value="1"/>
</dbReference>
<feature type="compositionally biased region" description="Low complexity" evidence="4">
    <location>
        <begin position="267"/>
        <end position="285"/>
    </location>
</feature>
<comment type="subcellular location">
    <subcellularLocation>
        <location evidence="1">Cell outer membrane</location>
    </subcellularLocation>
</comment>
<protein>
    <submittedName>
        <fullName evidence="6">TonB-dependent receptor domain-containing protein</fullName>
    </submittedName>
</protein>
<evidence type="ECO:0000256" key="4">
    <source>
        <dbReference type="SAM" id="MobiDB-lite"/>
    </source>
</evidence>
<proteinExistence type="predicted"/>
<dbReference type="EMBL" id="JBHTEK010000005">
    <property type="protein sequence ID" value="MFC7670975.1"/>
    <property type="molecule type" value="Genomic_DNA"/>
</dbReference>
<keyword evidence="3" id="KW-0998">Cell outer membrane</keyword>
<feature type="domain" description="Outer membrane protein beta-barrel" evidence="5">
    <location>
        <begin position="177"/>
        <end position="263"/>
    </location>
</feature>
<dbReference type="Pfam" id="PF14905">
    <property type="entry name" value="OMP_b-brl_3"/>
    <property type="match status" value="1"/>
</dbReference>
<dbReference type="InterPro" id="IPR041700">
    <property type="entry name" value="OMP_b-brl_3"/>
</dbReference>
<dbReference type="Proteomes" id="UP001596513">
    <property type="component" value="Unassembled WGS sequence"/>
</dbReference>
<keyword evidence="7" id="KW-1185">Reference proteome</keyword>
<dbReference type="SUPFAM" id="SSF56935">
    <property type="entry name" value="Porins"/>
    <property type="match status" value="1"/>
</dbReference>
<evidence type="ECO:0000256" key="3">
    <source>
        <dbReference type="ARBA" id="ARBA00023237"/>
    </source>
</evidence>
<dbReference type="RefSeq" id="WP_380206801.1">
    <property type="nucleotide sequence ID" value="NZ_JBHTEK010000005.1"/>
</dbReference>
<gene>
    <name evidence="6" type="ORF">ACFQT0_28960</name>
</gene>
<comment type="caution">
    <text evidence="6">The sequence shown here is derived from an EMBL/GenBank/DDBJ whole genome shotgun (WGS) entry which is preliminary data.</text>
</comment>
<feature type="region of interest" description="Disordered" evidence="4">
    <location>
        <begin position="264"/>
        <end position="333"/>
    </location>
</feature>
<dbReference type="Gene3D" id="2.40.170.20">
    <property type="entry name" value="TonB-dependent receptor, beta-barrel domain"/>
    <property type="match status" value="1"/>
</dbReference>
<evidence type="ECO:0000256" key="2">
    <source>
        <dbReference type="ARBA" id="ARBA00023136"/>
    </source>
</evidence>
<evidence type="ECO:0000259" key="5">
    <source>
        <dbReference type="Pfam" id="PF14905"/>
    </source>
</evidence>
<evidence type="ECO:0000313" key="6">
    <source>
        <dbReference type="EMBL" id="MFC7670975.1"/>
    </source>
</evidence>
<keyword evidence="6" id="KW-0675">Receptor</keyword>
<reference evidence="7" key="1">
    <citation type="journal article" date="2019" name="Int. J. Syst. Evol. Microbiol.">
        <title>The Global Catalogue of Microorganisms (GCM) 10K type strain sequencing project: providing services to taxonomists for standard genome sequencing and annotation.</title>
        <authorList>
            <consortium name="The Broad Institute Genomics Platform"/>
            <consortium name="The Broad Institute Genome Sequencing Center for Infectious Disease"/>
            <person name="Wu L."/>
            <person name="Ma J."/>
        </authorList>
    </citation>
    <scope>NUCLEOTIDE SEQUENCE [LARGE SCALE GENOMIC DNA]</scope>
    <source>
        <strain evidence="7">JCM 19635</strain>
    </source>
</reference>
<evidence type="ECO:0000256" key="1">
    <source>
        <dbReference type="ARBA" id="ARBA00004442"/>
    </source>
</evidence>
<accession>A0ABW2UFH7</accession>
<name>A0ABW2UFH7_9BACT</name>
<feature type="compositionally biased region" description="Low complexity" evidence="4">
    <location>
        <begin position="312"/>
        <end position="326"/>
    </location>
</feature>